<keyword evidence="2" id="KW-0472">Membrane</keyword>
<name>A0A9W4TAL4_9GLOM</name>
<keyword evidence="2" id="KW-1133">Transmembrane helix</keyword>
<feature type="compositionally biased region" description="Polar residues" evidence="1">
    <location>
        <begin position="22"/>
        <end position="33"/>
    </location>
</feature>
<gene>
    <name evidence="3" type="ORF">FWILDA_LOCUS19405</name>
</gene>
<feature type="compositionally biased region" description="Low complexity" evidence="1">
    <location>
        <begin position="34"/>
        <end position="45"/>
    </location>
</feature>
<proteinExistence type="predicted"/>
<protein>
    <submittedName>
        <fullName evidence="3">13911_t:CDS:1</fullName>
    </submittedName>
</protein>
<dbReference type="Proteomes" id="UP001153678">
    <property type="component" value="Unassembled WGS sequence"/>
</dbReference>
<feature type="non-terminal residue" evidence="3">
    <location>
        <position position="1"/>
    </location>
</feature>
<evidence type="ECO:0000313" key="4">
    <source>
        <dbReference type="Proteomes" id="UP001153678"/>
    </source>
</evidence>
<feature type="transmembrane region" description="Helical" evidence="2">
    <location>
        <begin position="103"/>
        <end position="125"/>
    </location>
</feature>
<evidence type="ECO:0000256" key="2">
    <source>
        <dbReference type="SAM" id="Phobius"/>
    </source>
</evidence>
<accession>A0A9W4TAL4</accession>
<dbReference type="AlphaFoldDB" id="A0A9W4TAL4"/>
<evidence type="ECO:0000313" key="3">
    <source>
        <dbReference type="EMBL" id="CAI2200106.1"/>
    </source>
</evidence>
<comment type="caution">
    <text evidence="3">The sequence shown here is derived from an EMBL/GenBank/DDBJ whole genome shotgun (WGS) entry which is preliminary data.</text>
</comment>
<reference evidence="3" key="1">
    <citation type="submission" date="2022-08" db="EMBL/GenBank/DDBJ databases">
        <authorList>
            <person name="Kallberg Y."/>
            <person name="Tangrot J."/>
            <person name="Rosling A."/>
        </authorList>
    </citation>
    <scope>NUCLEOTIDE SEQUENCE</scope>
    <source>
        <strain evidence="3">Wild A</strain>
    </source>
</reference>
<evidence type="ECO:0000256" key="1">
    <source>
        <dbReference type="SAM" id="MobiDB-lite"/>
    </source>
</evidence>
<dbReference type="EMBL" id="CAMKVN010023350">
    <property type="protein sequence ID" value="CAI2200106.1"/>
    <property type="molecule type" value="Genomic_DNA"/>
</dbReference>
<keyword evidence="2" id="KW-0812">Transmembrane</keyword>
<feature type="region of interest" description="Disordered" evidence="1">
    <location>
        <begin position="1"/>
        <end position="104"/>
    </location>
</feature>
<organism evidence="3 4">
    <name type="scientific">Funneliformis geosporum</name>
    <dbReference type="NCBI Taxonomy" id="1117311"/>
    <lineage>
        <taxon>Eukaryota</taxon>
        <taxon>Fungi</taxon>
        <taxon>Fungi incertae sedis</taxon>
        <taxon>Mucoromycota</taxon>
        <taxon>Glomeromycotina</taxon>
        <taxon>Glomeromycetes</taxon>
        <taxon>Glomerales</taxon>
        <taxon>Glomeraceae</taxon>
        <taxon>Funneliformis</taxon>
    </lineage>
</organism>
<keyword evidence="4" id="KW-1185">Reference proteome</keyword>
<feature type="compositionally biased region" description="Polar residues" evidence="1">
    <location>
        <begin position="90"/>
        <end position="99"/>
    </location>
</feature>
<sequence length="126" mass="13419">KYALKENNNPSAPTSPPPGNNIPLSSSYSVPIHSTNENINSTTTEPKPTPKQIDLNPPESNSPDEVNQFDNNSADNSPETPPNSKEKSTLTKPFSSNSPKPKLNGGFIVATVVIVSFSVIGLGYLI</sequence>
<feature type="compositionally biased region" description="Polar residues" evidence="1">
    <location>
        <begin position="58"/>
        <end position="78"/>
    </location>
</feature>